<gene>
    <name evidence="6" type="ORF">ACFSW5_10835</name>
</gene>
<dbReference type="InterPro" id="IPR011711">
    <property type="entry name" value="GntR_C"/>
</dbReference>
<dbReference type="SUPFAM" id="SSF48008">
    <property type="entry name" value="GntR ligand-binding domain-like"/>
    <property type="match status" value="1"/>
</dbReference>
<dbReference type="PRINTS" id="PR00035">
    <property type="entry name" value="HTHGNTR"/>
</dbReference>
<dbReference type="Pfam" id="PF07729">
    <property type="entry name" value="FCD"/>
    <property type="match status" value="1"/>
</dbReference>
<evidence type="ECO:0000256" key="3">
    <source>
        <dbReference type="ARBA" id="ARBA00023163"/>
    </source>
</evidence>
<evidence type="ECO:0000259" key="5">
    <source>
        <dbReference type="PROSITE" id="PS50949"/>
    </source>
</evidence>
<dbReference type="SUPFAM" id="SSF46785">
    <property type="entry name" value="Winged helix' DNA-binding domain"/>
    <property type="match status" value="1"/>
</dbReference>
<dbReference type="SMART" id="SM00895">
    <property type="entry name" value="FCD"/>
    <property type="match status" value="1"/>
</dbReference>
<keyword evidence="3" id="KW-0804">Transcription</keyword>
<accession>A0ABW5QXF4</accession>
<dbReference type="InterPro" id="IPR008920">
    <property type="entry name" value="TF_FadR/GntR_C"/>
</dbReference>
<dbReference type="InterPro" id="IPR036390">
    <property type="entry name" value="WH_DNA-bd_sf"/>
</dbReference>
<dbReference type="InterPro" id="IPR000524">
    <property type="entry name" value="Tscrpt_reg_HTH_GntR"/>
</dbReference>
<dbReference type="RefSeq" id="WP_379272594.1">
    <property type="nucleotide sequence ID" value="NZ_JBHUGT010000013.1"/>
</dbReference>
<comment type="caution">
    <text evidence="6">The sequence shown here is derived from an EMBL/GenBank/DDBJ whole genome shotgun (WGS) entry which is preliminary data.</text>
</comment>
<keyword evidence="1" id="KW-0805">Transcription regulation</keyword>
<name>A0ABW5QXF4_9BACL</name>
<keyword evidence="4" id="KW-0175">Coiled coil</keyword>
<reference evidence="7" key="1">
    <citation type="journal article" date="2019" name="Int. J. Syst. Evol. Microbiol.">
        <title>The Global Catalogue of Microorganisms (GCM) 10K type strain sequencing project: providing services to taxonomists for standard genome sequencing and annotation.</title>
        <authorList>
            <consortium name="The Broad Institute Genomics Platform"/>
            <consortium name="The Broad Institute Genome Sequencing Center for Infectious Disease"/>
            <person name="Wu L."/>
            <person name="Ma J."/>
        </authorList>
    </citation>
    <scope>NUCLEOTIDE SEQUENCE [LARGE SCALE GENOMIC DNA]</scope>
    <source>
        <strain evidence="7">TISTR 1827</strain>
    </source>
</reference>
<organism evidence="6 7">
    <name type="scientific">Paenibacillus thailandensis</name>
    <dbReference type="NCBI Taxonomy" id="393250"/>
    <lineage>
        <taxon>Bacteria</taxon>
        <taxon>Bacillati</taxon>
        <taxon>Bacillota</taxon>
        <taxon>Bacilli</taxon>
        <taxon>Bacillales</taxon>
        <taxon>Paenibacillaceae</taxon>
        <taxon>Paenibacillus</taxon>
    </lineage>
</organism>
<proteinExistence type="predicted"/>
<sequence>MNNDNRPLKSYEWVMRDIKTKMEDGEYEQGARLPSVEKLAVQYGVGRSTIREALGALKALGMLDIRQGGGTFVRSVRPEAESGTGSPLHPGMLQPDVWADRALPLRHLLEVRRVLETGCAALAATNRSESDLALLKERLDEMERTLGNEEASEQADVGFHRSIAAATHNPVLSELMDSLSNKLHVHMRDMRALWFYAERSTAERLLREHAAIYEAIAAGDAKAAAGKMERHIAKVEQVIFANGASG</sequence>
<dbReference type="Gene3D" id="1.10.10.10">
    <property type="entry name" value="Winged helix-like DNA-binding domain superfamily/Winged helix DNA-binding domain"/>
    <property type="match status" value="1"/>
</dbReference>
<feature type="coiled-coil region" evidence="4">
    <location>
        <begin position="125"/>
        <end position="152"/>
    </location>
</feature>
<dbReference type="EMBL" id="JBHUMY010000011">
    <property type="protein sequence ID" value="MFD2660740.1"/>
    <property type="molecule type" value="Genomic_DNA"/>
</dbReference>
<evidence type="ECO:0000313" key="6">
    <source>
        <dbReference type="EMBL" id="MFD2660740.1"/>
    </source>
</evidence>
<evidence type="ECO:0000313" key="7">
    <source>
        <dbReference type="Proteomes" id="UP001597493"/>
    </source>
</evidence>
<feature type="domain" description="HTH gntR-type" evidence="5">
    <location>
        <begin position="8"/>
        <end position="76"/>
    </location>
</feature>
<evidence type="ECO:0000256" key="2">
    <source>
        <dbReference type="ARBA" id="ARBA00023125"/>
    </source>
</evidence>
<dbReference type="PANTHER" id="PTHR43537:SF5">
    <property type="entry name" value="UXU OPERON TRANSCRIPTIONAL REGULATOR"/>
    <property type="match status" value="1"/>
</dbReference>
<keyword evidence="2" id="KW-0238">DNA-binding</keyword>
<dbReference type="Pfam" id="PF00392">
    <property type="entry name" value="GntR"/>
    <property type="match status" value="1"/>
</dbReference>
<dbReference type="CDD" id="cd07377">
    <property type="entry name" value="WHTH_GntR"/>
    <property type="match status" value="1"/>
</dbReference>
<dbReference type="PANTHER" id="PTHR43537">
    <property type="entry name" value="TRANSCRIPTIONAL REGULATOR, GNTR FAMILY"/>
    <property type="match status" value="1"/>
</dbReference>
<dbReference type="Gene3D" id="1.20.120.530">
    <property type="entry name" value="GntR ligand-binding domain-like"/>
    <property type="match status" value="1"/>
</dbReference>
<dbReference type="PROSITE" id="PS50949">
    <property type="entry name" value="HTH_GNTR"/>
    <property type="match status" value="1"/>
</dbReference>
<evidence type="ECO:0000256" key="4">
    <source>
        <dbReference type="SAM" id="Coils"/>
    </source>
</evidence>
<dbReference type="InterPro" id="IPR036388">
    <property type="entry name" value="WH-like_DNA-bd_sf"/>
</dbReference>
<evidence type="ECO:0000256" key="1">
    <source>
        <dbReference type="ARBA" id="ARBA00023015"/>
    </source>
</evidence>
<dbReference type="Proteomes" id="UP001597493">
    <property type="component" value="Unassembled WGS sequence"/>
</dbReference>
<dbReference type="SMART" id="SM00345">
    <property type="entry name" value="HTH_GNTR"/>
    <property type="match status" value="1"/>
</dbReference>
<protein>
    <submittedName>
        <fullName evidence="6">FadR/GntR family transcriptional regulator</fullName>
    </submittedName>
</protein>
<keyword evidence="7" id="KW-1185">Reference proteome</keyword>